<proteinExistence type="predicted"/>
<gene>
    <name evidence="1" type="ORF">KIN34_03575</name>
</gene>
<name>A0ABS5TW16_9CELL</name>
<comment type="caution">
    <text evidence="1">The sequence shown here is derived from an EMBL/GenBank/DDBJ whole genome shotgun (WGS) entry which is preliminary data.</text>
</comment>
<dbReference type="Proteomes" id="UP000722125">
    <property type="component" value="Unassembled WGS sequence"/>
</dbReference>
<dbReference type="EMBL" id="JAHBOH010000001">
    <property type="protein sequence ID" value="MBT0993364.1"/>
    <property type="molecule type" value="Genomic_DNA"/>
</dbReference>
<reference evidence="1 2" key="1">
    <citation type="submission" date="2021-05" db="EMBL/GenBank/DDBJ databases">
        <title>Description of Cellulomonas sp. DKR-3 sp. nov.</title>
        <authorList>
            <person name="Dahal R.H."/>
            <person name="Chaudhary D.K."/>
        </authorList>
    </citation>
    <scope>NUCLEOTIDE SEQUENCE [LARGE SCALE GENOMIC DNA]</scope>
    <source>
        <strain evidence="1 2">DKR-3</strain>
    </source>
</reference>
<evidence type="ECO:0000313" key="1">
    <source>
        <dbReference type="EMBL" id="MBT0993364.1"/>
    </source>
</evidence>
<dbReference type="RefSeq" id="WP_214346763.1">
    <property type="nucleotide sequence ID" value="NZ_JAHBOH010000001.1"/>
</dbReference>
<evidence type="ECO:0000313" key="2">
    <source>
        <dbReference type="Proteomes" id="UP000722125"/>
    </source>
</evidence>
<keyword evidence="2" id="KW-1185">Reference proteome</keyword>
<dbReference type="Pfam" id="PF24585">
    <property type="entry name" value="YunG"/>
    <property type="match status" value="1"/>
</dbReference>
<organism evidence="1 2">
    <name type="scientific">Cellulomonas fulva</name>
    <dbReference type="NCBI Taxonomy" id="2835530"/>
    <lineage>
        <taxon>Bacteria</taxon>
        <taxon>Bacillati</taxon>
        <taxon>Actinomycetota</taxon>
        <taxon>Actinomycetes</taxon>
        <taxon>Micrococcales</taxon>
        <taxon>Cellulomonadaceae</taxon>
        <taxon>Cellulomonas</taxon>
    </lineage>
</organism>
<protein>
    <submittedName>
        <fullName evidence="1">Uncharacterized protein</fullName>
    </submittedName>
</protein>
<dbReference type="InterPro" id="IPR056238">
    <property type="entry name" value="YunG-like"/>
</dbReference>
<accession>A0ABS5TW16</accession>
<sequence>MTITADELRRHFLAAWGPDTCYPHMAEEWDPQRPSRDQCGMTALVVQDVLGGDLVLAEVHVDGAQVGHHYWNRLPDGTDLDLTADQFLPEESVVGGTVVIRPPDAPRYHREQYELLRKRVFDALPEPPS</sequence>